<dbReference type="GeneID" id="27726947"/>
<dbReference type="InterPro" id="IPR036770">
    <property type="entry name" value="Ankyrin_rpt-contain_sf"/>
</dbReference>
<evidence type="ECO:0000313" key="2">
    <source>
        <dbReference type="EMBL" id="KEZ40969.1"/>
    </source>
</evidence>
<evidence type="ECO:0000256" key="1">
    <source>
        <dbReference type="SAM" id="MobiDB-lite"/>
    </source>
</evidence>
<feature type="region of interest" description="Disordered" evidence="1">
    <location>
        <begin position="175"/>
        <end position="196"/>
    </location>
</feature>
<dbReference type="KEGG" id="sapo:SAPIO_CDS7875"/>
<dbReference type="VEuPathDB" id="FungiDB:SAPIO_CDS7875"/>
<dbReference type="OrthoDB" id="341259at2759"/>
<organism evidence="2 3">
    <name type="scientific">Pseudallescheria apiosperma</name>
    <name type="common">Scedosporium apiospermum</name>
    <dbReference type="NCBI Taxonomy" id="563466"/>
    <lineage>
        <taxon>Eukaryota</taxon>
        <taxon>Fungi</taxon>
        <taxon>Dikarya</taxon>
        <taxon>Ascomycota</taxon>
        <taxon>Pezizomycotina</taxon>
        <taxon>Sordariomycetes</taxon>
        <taxon>Hypocreomycetidae</taxon>
        <taxon>Microascales</taxon>
        <taxon>Microascaceae</taxon>
        <taxon>Scedosporium</taxon>
    </lineage>
</organism>
<dbReference type="RefSeq" id="XP_016640768.1">
    <property type="nucleotide sequence ID" value="XM_016789651.1"/>
</dbReference>
<sequence length="440" mass="48560">MPIPGSNVTALCLSVMGNRISTALLLLANSADPYLRQEGYARGMPTIVHMACALGRAELTEQFLASQHIENDPTELLAFYQLRCPSDVPNLARALVRHGAEVSDDLFHAFLCASRWLSAWELLESPTFSDHLTASQASNMLLVVWSSCGGSQTTNHQRQLRAYYNTSLTGAPIPTWAGASGPEAGMDVRPAPKTRRRKLPAKYEIDDLLGDTSPYDKSQDDKGAAAQLAVIRLLLQHGAPIGGATRGDALDSYPLVPGEYGGRVGVFFVLSEELRLAMCQPVWQGSQVQQHMEEFDDDYDYADKTIEQLGAILRRRSPARSQDVPQVHHHQQDIQLLYLGLLSQEEGKGGRKKKGVEKVSPLGTIWKQFLLVYARDVGEKPDAKLCRKARKARRLLPRPAAISRALRDPRVGELELVHEFYDASSLTSRVDVSKGILVNL</sequence>
<evidence type="ECO:0000313" key="3">
    <source>
        <dbReference type="Proteomes" id="UP000028545"/>
    </source>
</evidence>
<name>A0A084G0V7_PSEDA</name>
<dbReference type="EMBL" id="JOWA01000111">
    <property type="protein sequence ID" value="KEZ40969.1"/>
    <property type="molecule type" value="Genomic_DNA"/>
</dbReference>
<proteinExistence type="predicted"/>
<protein>
    <submittedName>
        <fullName evidence="2">Uncharacterized protein</fullName>
    </submittedName>
</protein>
<gene>
    <name evidence="2" type="ORF">SAPIO_CDS7875</name>
</gene>
<keyword evidence="3" id="KW-1185">Reference proteome</keyword>
<accession>A0A084G0V7</accession>
<reference evidence="2 3" key="1">
    <citation type="journal article" date="2014" name="Genome Announc.">
        <title>Draft genome sequence of the pathogenic fungus Scedosporium apiospermum.</title>
        <authorList>
            <person name="Vandeputte P."/>
            <person name="Ghamrawi S."/>
            <person name="Rechenmann M."/>
            <person name="Iltis A."/>
            <person name="Giraud S."/>
            <person name="Fleury M."/>
            <person name="Thornton C."/>
            <person name="Delhaes L."/>
            <person name="Meyer W."/>
            <person name="Papon N."/>
            <person name="Bouchara J.P."/>
        </authorList>
    </citation>
    <scope>NUCLEOTIDE SEQUENCE [LARGE SCALE GENOMIC DNA]</scope>
    <source>
        <strain evidence="2 3">IHEM 14462</strain>
    </source>
</reference>
<comment type="caution">
    <text evidence="2">The sequence shown here is derived from an EMBL/GenBank/DDBJ whole genome shotgun (WGS) entry which is preliminary data.</text>
</comment>
<dbReference type="AlphaFoldDB" id="A0A084G0V7"/>
<dbReference type="Proteomes" id="UP000028545">
    <property type="component" value="Unassembled WGS sequence"/>
</dbReference>
<dbReference type="HOGENOM" id="CLU_622807_0_0_1"/>
<dbReference type="Gene3D" id="1.25.40.20">
    <property type="entry name" value="Ankyrin repeat-containing domain"/>
    <property type="match status" value="1"/>
</dbReference>